<dbReference type="PROSITE" id="PS01124">
    <property type="entry name" value="HTH_ARAC_FAMILY_2"/>
    <property type="match status" value="1"/>
</dbReference>
<dbReference type="GO" id="GO:0043565">
    <property type="term" value="F:sequence-specific DNA binding"/>
    <property type="evidence" value="ECO:0007669"/>
    <property type="project" value="InterPro"/>
</dbReference>
<dbReference type="Pfam" id="PF12833">
    <property type="entry name" value="HTH_18"/>
    <property type="match status" value="1"/>
</dbReference>
<dbReference type="SUPFAM" id="SSF51215">
    <property type="entry name" value="Regulatory protein AraC"/>
    <property type="match status" value="1"/>
</dbReference>
<dbReference type="InterPro" id="IPR037923">
    <property type="entry name" value="HTH-like"/>
</dbReference>
<evidence type="ECO:0000256" key="1">
    <source>
        <dbReference type="ARBA" id="ARBA00023015"/>
    </source>
</evidence>
<dbReference type="InterPro" id="IPR018060">
    <property type="entry name" value="HTH_AraC"/>
</dbReference>
<gene>
    <name evidence="5" type="primary">rhaS_2</name>
    <name evidence="5" type="ORF">PDESU_01318</name>
</gene>
<dbReference type="Gene3D" id="2.60.120.10">
    <property type="entry name" value="Jelly Rolls"/>
    <property type="match status" value="1"/>
</dbReference>
<dbReference type="InterPro" id="IPR009057">
    <property type="entry name" value="Homeodomain-like_sf"/>
</dbReference>
<reference evidence="5 6" key="1">
    <citation type="submission" date="2019-04" db="EMBL/GenBank/DDBJ databases">
        <authorList>
            <person name="Van Vliet M D."/>
        </authorList>
    </citation>
    <scope>NUCLEOTIDE SEQUENCE [LARGE SCALE GENOMIC DNA]</scope>
    <source>
        <strain evidence="5 6">F1</strain>
    </source>
</reference>
<dbReference type="EMBL" id="CAAHFG010000001">
    <property type="protein sequence ID" value="VGO12764.1"/>
    <property type="molecule type" value="Genomic_DNA"/>
</dbReference>
<name>A0A6C2TZ74_PONDE</name>
<keyword evidence="2" id="KW-0238">DNA-binding</keyword>
<dbReference type="Proteomes" id="UP000366872">
    <property type="component" value="Unassembled WGS sequence"/>
</dbReference>
<protein>
    <submittedName>
        <fullName evidence="5">HTH-type transcriptional activator RhaS</fullName>
    </submittedName>
</protein>
<keyword evidence="1" id="KW-0805">Transcription regulation</keyword>
<evidence type="ECO:0000313" key="6">
    <source>
        <dbReference type="Proteomes" id="UP000366872"/>
    </source>
</evidence>
<feature type="domain" description="HTH araC/xylS-type" evidence="4">
    <location>
        <begin position="180"/>
        <end position="278"/>
    </location>
</feature>
<keyword evidence="3" id="KW-0804">Transcription</keyword>
<dbReference type="PRINTS" id="PR00032">
    <property type="entry name" value="HTHARAC"/>
</dbReference>
<dbReference type="SMART" id="SM00342">
    <property type="entry name" value="HTH_ARAC"/>
    <property type="match status" value="1"/>
</dbReference>
<dbReference type="Gene3D" id="1.10.10.60">
    <property type="entry name" value="Homeodomain-like"/>
    <property type="match status" value="2"/>
</dbReference>
<keyword evidence="6" id="KW-1185">Reference proteome</keyword>
<dbReference type="InterPro" id="IPR014710">
    <property type="entry name" value="RmlC-like_jellyroll"/>
</dbReference>
<dbReference type="PANTHER" id="PTHR43280">
    <property type="entry name" value="ARAC-FAMILY TRANSCRIPTIONAL REGULATOR"/>
    <property type="match status" value="1"/>
</dbReference>
<dbReference type="GO" id="GO:0003700">
    <property type="term" value="F:DNA-binding transcription factor activity"/>
    <property type="evidence" value="ECO:0007669"/>
    <property type="project" value="InterPro"/>
</dbReference>
<dbReference type="PANTHER" id="PTHR43280:SF2">
    <property type="entry name" value="HTH-TYPE TRANSCRIPTIONAL REGULATOR EXSA"/>
    <property type="match status" value="1"/>
</dbReference>
<evidence type="ECO:0000313" key="5">
    <source>
        <dbReference type="EMBL" id="VGO12764.1"/>
    </source>
</evidence>
<dbReference type="SUPFAM" id="SSF46689">
    <property type="entry name" value="Homeodomain-like"/>
    <property type="match status" value="2"/>
</dbReference>
<dbReference type="InterPro" id="IPR020449">
    <property type="entry name" value="Tscrpt_reg_AraC-type_HTH"/>
</dbReference>
<evidence type="ECO:0000259" key="4">
    <source>
        <dbReference type="PROSITE" id="PS01124"/>
    </source>
</evidence>
<dbReference type="RefSeq" id="WP_136078403.1">
    <property type="nucleotide sequence ID" value="NZ_CAAHFG010000001.1"/>
</dbReference>
<sequence>MNQVDEIISYGYIENKLMYPHKNPGMEMVLVEQGSLEWAVEGVPEMLKPGTFFFTLPWQAHGSMHIREPRNKIYYILFELQKTSRRPLEQIRMCDRFGFSGEEQKLLSDAFVTAQRHAWPATGLVKQTFPELMHRLDSGNAVDLHIAVSLLRTLLLELANTINSSSGPNARFSATALKVDSFLKTLGDRLEDEWTLDEMAETCGIKRTYFARITRELTGYPPMQYLNRIRFERACSLLRKTNLPITEIGFQCGYRTSQYFAETFRKYARMTPTEYRSSLGVLDAIMQSNWSHPESRTVSDERERSSRIK</sequence>
<proteinExistence type="predicted"/>
<dbReference type="AlphaFoldDB" id="A0A6C2TZ74"/>
<evidence type="ECO:0000256" key="3">
    <source>
        <dbReference type="ARBA" id="ARBA00023163"/>
    </source>
</evidence>
<organism evidence="5 6">
    <name type="scientific">Pontiella desulfatans</name>
    <dbReference type="NCBI Taxonomy" id="2750659"/>
    <lineage>
        <taxon>Bacteria</taxon>
        <taxon>Pseudomonadati</taxon>
        <taxon>Kiritimatiellota</taxon>
        <taxon>Kiritimatiellia</taxon>
        <taxon>Kiritimatiellales</taxon>
        <taxon>Pontiellaceae</taxon>
        <taxon>Pontiella</taxon>
    </lineage>
</organism>
<evidence type="ECO:0000256" key="2">
    <source>
        <dbReference type="ARBA" id="ARBA00023125"/>
    </source>
</evidence>
<accession>A0A6C2TZ74</accession>